<dbReference type="PANTHER" id="PTHR12121:SF45">
    <property type="entry name" value="NOCTURNIN"/>
    <property type="match status" value="1"/>
</dbReference>
<proteinExistence type="inferred from homology"/>
<feature type="compositionally biased region" description="Basic and acidic residues" evidence="3">
    <location>
        <begin position="394"/>
        <end position="415"/>
    </location>
</feature>
<keyword evidence="2" id="KW-0378">Hydrolase</keyword>
<evidence type="ECO:0000256" key="2">
    <source>
        <dbReference type="ARBA" id="ARBA00022801"/>
    </source>
</evidence>
<accession>A0AAW1R3N7</accession>
<reference evidence="5 6" key="1">
    <citation type="journal article" date="2024" name="Nat. Commun.">
        <title>Phylogenomics reveals the evolutionary origins of lichenization in chlorophyte algae.</title>
        <authorList>
            <person name="Puginier C."/>
            <person name="Libourel C."/>
            <person name="Otte J."/>
            <person name="Skaloud P."/>
            <person name="Haon M."/>
            <person name="Grisel S."/>
            <person name="Petersen M."/>
            <person name="Berrin J.G."/>
            <person name="Delaux P.M."/>
            <person name="Dal Grande F."/>
            <person name="Keller J."/>
        </authorList>
    </citation>
    <scope>NUCLEOTIDE SEQUENCE [LARGE SCALE GENOMIC DNA]</scope>
    <source>
        <strain evidence="5 6">SAG 2043</strain>
    </source>
</reference>
<dbReference type="InterPro" id="IPR050410">
    <property type="entry name" value="CCR4/nocturin_mRNA_transcr"/>
</dbReference>
<keyword evidence="6" id="KW-1185">Reference proteome</keyword>
<dbReference type="InterPro" id="IPR036691">
    <property type="entry name" value="Endo/exonu/phosph_ase_sf"/>
</dbReference>
<dbReference type="AlphaFoldDB" id="A0AAW1R3N7"/>
<comment type="similarity">
    <text evidence="1">Belongs to the CCR4/nocturin family.</text>
</comment>
<gene>
    <name evidence="5" type="ORF">WJX72_000894</name>
</gene>
<dbReference type="Proteomes" id="UP001489004">
    <property type="component" value="Unassembled WGS sequence"/>
</dbReference>
<dbReference type="Pfam" id="PF03372">
    <property type="entry name" value="Exo_endo_phos"/>
    <property type="match status" value="1"/>
</dbReference>
<feature type="domain" description="Endonuclease/exonuclease/phosphatase" evidence="4">
    <location>
        <begin position="1"/>
        <end position="265"/>
    </location>
</feature>
<dbReference type="GO" id="GO:0006139">
    <property type="term" value="P:nucleobase-containing compound metabolic process"/>
    <property type="evidence" value="ECO:0007669"/>
    <property type="project" value="UniProtKB-ARBA"/>
</dbReference>
<sequence length="426" mass="47027">MQWNVLADGLAQNGNFIKVPKEVLLWGNRSPLLLAEILASQADIVCLQEVNHYEDFFEPQLRAHGFTGLFWPKACSPAEQYGYACDGCAIFFKQERLTLLGEPEGSTFRTREGSIGKQVMMHVRLRDNATGLHLLVATTHLKAKEGTANDQMRVSQVEQLVERLQSACDHTDSSSNGSRPTDASMAKPLVVLCGDFNTTPESGACQVLRRHGLGLQCLWDEPVSPSVPDSDGGASRPFTTWKYRPGGESQRIIDYIWWSADERMRPARRIRLFAMQPNRPLRPLALVPNMEQVLAAASAAGLPALQQPQGRSAFTAVPQTTQQQQALYPEIALFSQLGQLFPQTAELNPYQQAAAQLGFGLGLNQAATAQPAASRGRARSSDSKSSSAYASRHQAAEQRRRSRINERLDRLRQDPAMDQQTKLASS</sequence>
<organism evidence="5 6">
    <name type="scientific">[Myrmecia] bisecta</name>
    <dbReference type="NCBI Taxonomy" id="41462"/>
    <lineage>
        <taxon>Eukaryota</taxon>
        <taxon>Viridiplantae</taxon>
        <taxon>Chlorophyta</taxon>
        <taxon>core chlorophytes</taxon>
        <taxon>Trebouxiophyceae</taxon>
        <taxon>Trebouxiales</taxon>
        <taxon>Trebouxiaceae</taxon>
        <taxon>Myrmecia</taxon>
    </lineage>
</organism>
<feature type="region of interest" description="Disordered" evidence="3">
    <location>
        <begin position="370"/>
        <end position="426"/>
    </location>
</feature>
<name>A0AAW1R3N7_9CHLO</name>
<evidence type="ECO:0000313" key="6">
    <source>
        <dbReference type="Proteomes" id="UP001489004"/>
    </source>
</evidence>
<dbReference type="EMBL" id="JALJOR010000001">
    <property type="protein sequence ID" value="KAK9828585.1"/>
    <property type="molecule type" value="Genomic_DNA"/>
</dbReference>
<evidence type="ECO:0000256" key="1">
    <source>
        <dbReference type="ARBA" id="ARBA00010774"/>
    </source>
</evidence>
<evidence type="ECO:0000313" key="5">
    <source>
        <dbReference type="EMBL" id="KAK9828585.1"/>
    </source>
</evidence>
<evidence type="ECO:0000259" key="4">
    <source>
        <dbReference type="Pfam" id="PF03372"/>
    </source>
</evidence>
<dbReference type="GO" id="GO:0000175">
    <property type="term" value="F:3'-5'-RNA exonuclease activity"/>
    <property type="evidence" value="ECO:0007669"/>
    <property type="project" value="TreeGrafter"/>
</dbReference>
<comment type="caution">
    <text evidence="5">The sequence shown here is derived from an EMBL/GenBank/DDBJ whole genome shotgun (WGS) entry which is preliminary data.</text>
</comment>
<protein>
    <recommendedName>
        <fullName evidence="4">Endonuclease/exonuclease/phosphatase domain-containing protein</fullName>
    </recommendedName>
</protein>
<evidence type="ECO:0000256" key="3">
    <source>
        <dbReference type="SAM" id="MobiDB-lite"/>
    </source>
</evidence>
<dbReference type="SUPFAM" id="SSF56219">
    <property type="entry name" value="DNase I-like"/>
    <property type="match status" value="1"/>
</dbReference>
<dbReference type="Gene3D" id="3.60.10.10">
    <property type="entry name" value="Endonuclease/exonuclease/phosphatase"/>
    <property type="match status" value="1"/>
</dbReference>
<dbReference type="PANTHER" id="PTHR12121">
    <property type="entry name" value="CARBON CATABOLITE REPRESSOR PROTEIN 4"/>
    <property type="match status" value="1"/>
</dbReference>
<feature type="compositionally biased region" description="Low complexity" evidence="3">
    <location>
        <begin position="383"/>
        <end position="392"/>
    </location>
</feature>
<dbReference type="InterPro" id="IPR005135">
    <property type="entry name" value="Endo/exonuclease/phosphatase"/>
</dbReference>